<evidence type="ECO:0000256" key="1">
    <source>
        <dbReference type="SAM" id="MobiDB-lite"/>
    </source>
</evidence>
<dbReference type="Proteomes" id="UP000003947">
    <property type="component" value="Unassembled WGS sequence"/>
</dbReference>
<sequence length="49" mass="5299">MAESVWVDSLPHRSAPAGDPDPKSVALHMIEMAGTRPAMTSVDLWRPLA</sequence>
<feature type="region of interest" description="Disordered" evidence="1">
    <location>
        <begin position="1"/>
        <end position="22"/>
    </location>
</feature>
<dbReference type="AlphaFoldDB" id="I4Z082"/>
<dbReference type="EMBL" id="JH660641">
    <property type="protein sequence ID" value="EIM29624.1"/>
    <property type="molecule type" value="Genomic_DNA"/>
</dbReference>
<evidence type="ECO:0000313" key="2">
    <source>
        <dbReference type="EMBL" id="EIM29624.1"/>
    </source>
</evidence>
<evidence type="ECO:0000313" key="3">
    <source>
        <dbReference type="Proteomes" id="UP000003947"/>
    </source>
</evidence>
<accession>I4Z082</accession>
<dbReference type="HOGENOM" id="CLU_3137717_0_0_5"/>
<organism evidence="2 3">
    <name type="scientific">Microvirga lotononidis</name>
    <dbReference type="NCBI Taxonomy" id="864069"/>
    <lineage>
        <taxon>Bacteria</taxon>
        <taxon>Pseudomonadati</taxon>
        <taxon>Pseudomonadota</taxon>
        <taxon>Alphaproteobacteria</taxon>
        <taxon>Hyphomicrobiales</taxon>
        <taxon>Methylobacteriaceae</taxon>
        <taxon>Microvirga</taxon>
    </lineage>
</organism>
<dbReference type="PATRIC" id="fig|864069.3.peg.2299"/>
<proteinExistence type="predicted"/>
<protein>
    <submittedName>
        <fullName evidence="2">Uncharacterized protein</fullName>
    </submittedName>
</protein>
<gene>
    <name evidence="2" type="ORF">MicloDRAFT_00021050</name>
</gene>
<dbReference type="RefSeq" id="WP_009491090.1">
    <property type="nucleotide sequence ID" value="NZ_CP141048.1"/>
</dbReference>
<keyword evidence="3" id="KW-1185">Reference proteome</keyword>
<name>I4Z082_9HYPH</name>
<reference evidence="2 3" key="1">
    <citation type="submission" date="2012-02" db="EMBL/GenBank/DDBJ databases">
        <title>Improved High-Quality Draft sequence of Microvirga sp. WSM3557.</title>
        <authorList>
            <consortium name="US DOE Joint Genome Institute"/>
            <person name="Lucas S."/>
            <person name="Han J."/>
            <person name="Lapidus A."/>
            <person name="Cheng J.-F."/>
            <person name="Goodwin L."/>
            <person name="Pitluck S."/>
            <person name="Peters L."/>
            <person name="Zhang X."/>
            <person name="Detter J.C."/>
            <person name="Han C."/>
            <person name="Tapia R."/>
            <person name="Land M."/>
            <person name="Hauser L."/>
            <person name="Kyrpides N."/>
            <person name="Ivanova N."/>
            <person name="Pagani I."/>
            <person name="Brau L."/>
            <person name="Yates R."/>
            <person name="O'Hara G."/>
            <person name="Rui T."/>
            <person name="Howieson J."/>
            <person name="Reeve W."/>
            <person name="Woyke T."/>
        </authorList>
    </citation>
    <scope>NUCLEOTIDE SEQUENCE [LARGE SCALE GENOMIC DNA]</scope>
    <source>
        <strain evidence="2 3">WSM3557</strain>
    </source>
</reference>